<dbReference type="GO" id="GO:0016020">
    <property type="term" value="C:membrane"/>
    <property type="evidence" value="ECO:0007669"/>
    <property type="project" value="UniProtKB-SubCell"/>
</dbReference>
<dbReference type="CDD" id="cd20854">
    <property type="entry name" value="C1_DGKtheta_typeV_rpt3"/>
    <property type="match status" value="1"/>
</dbReference>
<dbReference type="Gene3D" id="2.60.200.40">
    <property type="match status" value="1"/>
</dbReference>
<sequence length="951" mass="106831">MAVAGYNLEPQLLQMVEEYAEKNSGDVVSAQGRGHFFVRKNFGKPTHCHHCCELLWGILSQGYICETCNFVCHEKCLKTVTSFCSSVAMQLIKNPVAHCWSQPGFPKRKFCLVCRKRTDDILSMECEVCEYYVHVDCLELAVSDCREASTFITSLEPTTQRQHHHWREGNLPSNSKCAVCRKTCYSSECLAGMRCEWCGMTAHMICYRQISSDCDFGPLKPIMLPPNCLTTPRAELPMELLLSIKTTEKEMPISPLKSSDDQRSSSQEDLAREKEAYETFRIYDGDSSYAANNFRNCTVTRNLPTDQLLKAALRIFHIFECQNSYYLTRIHEDGTFGELSIEEDSANWNVRRRSSGARCQLMLRYRNEQTDSVSLKVYGGWLRIPITFCNVSVTASTTAGEVVSEAISQFGMPTMSNSTYSLVEVELSRGVVDRTVDPNETMLDLIRSQRKASLKRYLSTRYYLQEKEDPHGSTVAFFISNLPATLTQKQYEKILLRLLETDVKPFSSIGPIYFEYGCLIITFNSPKAATKACLKLQEAEYEDRKLLVLCLPNIQPRMIPDNVQPLLVLVNIRSGGCQGFELLRFFRKLLNPFQVFDIINGGPLAALYVFRNVEKYKILVCGGDGTAGWVLQCLDVVGQDSVCSSPPCALLPLGTGNDLARVLRWGSGYSGQEEPLQILKDVIDAEEVCLDRWTVVFHPQEPSELPANVEQNPDRELPMSNPEEQTSMIIMNNYFGIGLDAEVCLGFDKARKLNPDKFNSRIHNKGVYARIGLKKMVNRKLCRDIQCKMKVEVDGRTVDLPSLEGLVILNIMSWGSGANPWGPEKEDPCFSKPNHYDGLLEVVGITGIVHLGQMQAGFSSGIRIAQGGHIKITTFTDIPIHVDGEPQMLPAGTFTISKSALRATMLKKSKQRRRYQDTPPVLTRRDSPSQANPLLLPAGGTLQAEPDDDFL</sequence>
<dbReference type="SMART" id="SM00109">
    <property type="entry name" value="C1"/>
    <property type="match status" value="3"/>
</dbReference>
<dbReference type="SUPFAM" id="SSF54236">
    <property type="entry name" value="Ubiquitin-like"/>
    <property type="match status" value="1"/>
</dbReference>
<evidence type="ECO:0000313" key="19">
    <source>
        <dbReference type="WBParaSite" id="TMUE_3000013110.1"/>
    </source>
</evidence>
<dbReference type="Gene3D" id="3.10.20.90">
    <property type="entry name" value="Phosphatidylinositol 3-kinase Catalytic Subunit, Chain A, domain 1"/>
    <property type="match status" value="1"/>
</dbReference>
<dbReference type="PANTHER" id="PTHR11255:SF54">
    <property type="entry name" value="DIACYLGLYCEROL KINASE THETA"/>
    <property type="match status" value="1"/>
</dbReference>
<evidence type="ECO:0000256" key="1">
    <source>
        <dbReference type="ARBA" id="ARBA00001383"/>
    </source>
</evidence>
<dbReference type="InterPro" id="IPR017438">
    <property type="entry name" value="ATP-NAD_kinase_N"/>
</dbReference>
<evidence type="ECO:0000256" key="10">
    <source>
        <dbReference type="ARBA" id="ARBA00022833"/>
    </source>
</evidence>
<dbReference type="InterPro" id="IPR002219">
    <property type="entry name" value="PKC_DAG/PE"/>
</dbReference>
<evidence type="ECO:0000256" key="2">
    <source>
        <dbReference type="ARBA" id="ARBA00004370"/>
    </source>
</evidence>
<reference evidence="19" key="1">
    <citation type="submission" date="2019-12" db="UniProtKB">
        <authorList>
            <consortium name="WormBaseParasite"/>
        </authorList>
    </citation>
    <scope>IDENTIFICATION</scope>
</reference>
<feature type="domain" description="Ras-associating" evidence="17">
    <location>
        <begin position="371"/>
        <end position="469"/>
    </location>
</feature>
<feature type="domain" description="DAGKc" evidence="16">
    <location>
        <begin position="561"/>
        <end position="699"/>
    </location>
</feature>
<keyword evidence="4 13" id="KW-0808">Transferase</keyword>
<dbReference type="SMART" id="SM00046">
    <property type="entry name" value="DAGKc"/>
    <property type="match status" value="1"/>
</dbReference>
<dbReference type="STRING" id="70415.A0A5S6R0V6"/>
<dbReference type="PANTHER" id="PTHR11255">
    <property type="entry name" value="DIACYLGLYCEROL KINASE"/>
    <property type="match status" value="1"/>
</dbReference>
<keyword evidence="18" id="KW-1185">Reference proteome</keyword>
<dbReference type="SUPFAM" id="SSF57889">
    <property type="entry name" value="Cysteine-rich domain"/>
    <property type="match status" value="3"/>
</dbReference>
<dbReference type="InterPro" id="IPR001206">
    <property type="entry name" value="Diacylglycerol_kinase_cat_dom"/>
</dbReference>
<keyword evidence="12" id="KW-0472">Membrane</keyword>
<dbReference type="GO" id="GO:0005524">
    <property type="term" value="F:ATP binding"/>
    <property type="evidence" value="ECO:0007669"/>
    <property type="project" value="UniProtKB-KW"/>
</dbReference>
<dbReference type="FunFam" id="2.60.200.40:FF:000004">
    <property type="entry name" value="Diacylglycerol kinase"/>
    <property type="match status" value="1"/>
</dbReference>
<accession>A0A5S6R0V6</accession>
<name>A0A5S6R0V6_TRIMR</name>
<evidence type="ECO:0000256" key="13">
    <source>
        <dbReference type="RuleBase" id="RU361128"/>
    </source>
</evidence>
<feature type="domain" description="Phorbol-ester/DAG-type" evidence="15">
    <location>
        <begin position="34"/>
        <end position="84"/>
    </location>
</feature>
<dbReference type="InterPro" id="IPR046349">
    <property type="entry name" value="C1-like_sf"/>
</dbReference>
<evidence type="ECO:0000259" key="15">
    <source>
        <dbReference type="PROSITE" id="PS50081"/>
    </source>
</evidence>
<dbReference type="SMART" id="SM00314">
    <property type="entry name" value="RA"/>
    <property type="match status" value="2"/>
</dbReference>
<keyword evidence="5" id="KW-0479">Metal-binding</keyword>
<dbReference type="InterPro" id="IPR016064">
    <property type="entry name" value="NAD/diacylglycerol_kinase_sf"/>
</dbReference>
<dbReference type="CDD" id="cd20803">
    <property type="entry name" value="C1_DGKtheta_typeV_rpt1"/>
    <property type="match status" value="1"/>
</dbReference>
<feature type="domain" description="Phorbol-ester/DAG-type" evidence="15">
    <location>
        <begin position="163"/>
        <end position="214"/>
    </location>
</feature>
<keyword evidence="7 13" id="KW-0547">Nucleotide-binding</keyword>
<keyword evidence="9 13" id="KW-0418">Kinase</keyword>
<dbReference type="GO" id="GO:0008270">
    <property type="term" value="F:zinc ion binding"/>
    <property type="evidence" value="ECO:0007669"/>
    <property type="project" value="UniProtKB-KW"/>
</dbReference>
<keyword evidence="8" id="KW-0863">Zinc-finger</keyword>
<feature type="region of interest" description="Disordered" evidence="14">
    <location>
        <begin position="907"/>
        <end position="951"/>
    </location>
</feature>
<dbReference type="Proteomes" id="UP000046395">
    <property type="component" value="Unassembled WGS sequence"/>
</dbReference>
<dbReference type="Pfam" id="PF00781">
    <property type="entry name" value="DAGK_cat"/>
    <property type="match status" value="1"/>
</dbReference>
<evidence type="ECO:0000256" key="6">
    <source>
        <dbReference type="ARBA" id="ARBA00022737"/>
    </source>
</evidence>
<keyword evidence="10" id="KW-0862">Zinc</keyword>
<dbReference type="Pfam" id="PF00609">
    <property type="entry name" value="DAGK_acc"/>
    <property type="match status" value="1"/>
</dbReference>
<evidence type="ECO:0000256" key="9">
    <source>
        <dbReference type="ARBA" id="ARBA00022777"/>
    </source>
</evidence>
<dbReference type="PRINTS" id="PR00008">
    <property type="entry name" value="DAGPEDOMAIN"/>
</dbReference>
<comment type="catalytic activity">
    <reaction evidence="1 13">
        <text>a 1,2-diacyl-sn-glycerol + ATP = a 1,2-diacyl-sn-glycero-3-phosphate + ADP + H(+)</text>
        <dbReference type="Rhea" id="RHEA:10272"/>
        <dbReference type="ChEBI" id="CHEBI:15378"/>
        <dbReference type="ChEBI" id="CHEBI:17815"/>
        <dbReference type="ChEBI" id="CHEBI:30616"/>
        <dbReference type="ChEBI" id="CHEBI:58608"/>
        <dbReference type="ChEBI" id="CHEBI:456216"/>
        <dbReference type="EC" id="2.7.1.107"/>
    </reaction>
</comment>
<dbReference type="InterPro" id="IPR037607">
    <property type="entry name" value="DGK"/>
</dbReference>
<evidence type="ECO:0000256" key="5">
    <source>
        <dbReference type="ARBA" id="ARBA00022723"/>
    </source>
</evidence>
<dbReference type="GO" id="GO:0004143">
    <property type="term" value="F:ATP-dependent diacylglycerol kinase activity"/>
    <property type="evidence" value="ECO:0007669"/>
    <property type="project" value="UniProtKB-EC"/>
</dbReference>
<dbReference type="EC" id="2.7.1.107" evidence="13"/>
<keyword evidence="6" id="KW-0677">Repeat</keyword>
<dbReference type="CDD" id="cd00590">
    <property type="entry name" value="RRM_SF"/>
    <property type="match status" value="1"/>
</dbReference>
<evidence type="ECO:0000256" key="4">
    <source>
        <dbReference type="ARBA" id="ARBA00022679"/>
    </source>
</evidence>
<evidence type="ECO:0000256" key="12">
    <source>
        <dbReference type="ARBA" id="ARBA00023136"/>
    </source>
</evidence>
<feature type="domain" description="Phorbol-ester/DAG-type" evidence="15">
    <location>
        <begin position="97"/>
        <end position="145"/>
    </location>
</feature>
<evidence type="ECO:0000313" key="18">
    <source>
        <dbReference type="Proteomes" id="UP000046395"/>
    </source>
</evidence>
<dbReference type="Pfam" id="PF00788">
    <property type="entry name" value="RA"/>
    <property type="match status" value="2"/>
</dbReference>
<evidence type="ECO:0000256" key="11">
    <source>
        <dbReference type="ARBA" id="ARBA00022840"/>
    </source>
</evidence>
<comment type="similarity">
    <text evidence="3 13">Belongs to the eukaryotic diacylglycerol kinase family.</text>
</comment>
<dbReference type="InterPro" id="IPR000756">
    <property type="entry name" value="Diacylglycerol_kin_accessory"/>
</dbReference>
<dbReference type="InterPro" id="IPR000159">
    <property type="entry name" value="RA_dom"/>
</dbReference>
<evidence type="ECO:0000256" key="7">
    <source>
        <dbReference type="ARBA" id="ARBA00022741"/>
    </source>
</evidence>
<dbReference type="CDD" id="cd17111">
    <property type="entry name" value="RA1_DAGK-theta"/>
    <property type="match status" value="1"/>
</dbReference>
<organism evidence="18 19">
    <name type="scientific">Trichuris muris</name>
    <name type="common">Mouse whipworm</name>
    <dbReference type="NCBI Taxonomy" id="70415"/>
    <lineage>
        <taxon>Eukaryota</taxon>
        <taxon>Metazoa</taxon>
        <taxon>Ecdysozoa</taxon>
        <taxon>Nematoda</taxon>
        <taxon>Enoplea</taxon>
        <taxon>Dorylaimia</taxon>
        <taxon>Trichinellida</taxon>
        <taxon>Trichuridae</taxon>
        <taxon>Trichuris</taxon>
    </lineage>
</organism>
<evidence type="ECO:0000256" key="14">
    <source>
        <dbReference type="SAM" id="MobiDB-lite"/>
    </source>
</evidence>
<dbReference type="PROSITE" id="PS50081">
    <property type="entry name" value="ZF_DAG_PE_2"/>
    <property type="match status" value="3"/>
</dbReference>
<dbReference type="FunFam" id="3.40.50.10330:FF:000011">
    <property type="entry name" value="Diacylglycerol kinase"/>
    <property type="match status" value="1"/>
</dbReference>
<dbReference type="AlphaFoldDB" id="A0A5S6R0V6"/>
<dbReference type="InterPro" id="IPR029071">
    <property type="entry name" value="Ubiquitin-like_domsf"/>
</dbReference>
<comment type="subcellular location">
    <subcellularLocation>
        <location evidence="2">Membrane</location>
    </subcellularLocation>
</comment>
<dbReference type="Pfam" id="PF24099">
    <property type="entry name" value="RBD_DGKtheta"/>
    <property type="match status" value="1"/>
</dbReference>
<keyword evidence="11 13" id="KW-0067">ATP-binding</keyword>
<dbReference type="Pfam" id="PF00130">
    <property type="entry name" value="C1_1"/>
    <property type="match status" value="3"/>
</dbReference>
<dbReference type="SUPFAM" id="SSF111331">
    <property type="entry name" value="NAD kinase/diacylglycerol kinase-like"/>
    <property type="match status" value="1"/>
</dbReference>
<dbReference type="FunFam" id="3.30.60.20:FF:000002">
    <property type="entry name" value="Diacylglycerol kinase"/>
    <property type="match status" value="1"/>
</dbReference>
<dbReference type="Gene3D" id="3.30.60.20">
    <property type="match status" value="3"/>
</dbReference>
<dbReference type="PROSITE" id="PS50146">
    <property type="entry name" value="DAGK"/>
    <property type="match status" value="1"/>
</dbReference>
<evidence type="ECO:0000256" key="8">
    <source>
        <dbReference type="ARBA" id="ARBA00022771"/>
    </source>
</evidence>
<dbReference type="CDD" id="cd20804">
    <property type="entry name" value="C1_DGKtheta_typeV_rpt2"/>
    <property type="match status" value="1"/>
</dbReference>
<dbReference type="WBParaSite" id="TMUE_3000013110.1">
    <property type="protein sequence ID" value="TMUE_3000013110.1"/>
    <property type="gene ID" value="WBGene00285140"/>
</dbReference>
<proteinExistence type="inferred from homology"/>
<dbReference type="PROSITE" id="PS00479">
    <property type="entry name" value="ZF_DAG_PE_1"/>
    <property type="match status" value="2"/>
</dbReference>
<dbReference type="InterPro" id="IPR056392">
    <property type="entry name" value="DGKtheta_RBD"/>
</dbReference>
<evidence type="ECO:0000259" key="16">
    <source>
        <dbReference type="PROSITE" id="PS50146"/>
    </source>
</evidence>
<evidence type="ECO:0000256" key="3">
    <source>
        <dbReference type="ARBA" id="ARBA00009280"/>
    </source>
</evidence>
<protein>
    <recommendedName>
        <fullName evidence="13">Diacylglycerol kinase</fullName>
        <shortName evidence="13">DAG kinase</shortName>
        <ecNumber evidence="13">2.7.1.107</ecNumber>
    </recommendedName>
</protein>
<dbReference type="Gene3D" id="3.40.50.10330">
    <property type="entry name" value="Probable inorganic polyphosphate/atp-NAD kinase, domain 1"/>
    <property type="match status" value="1"/>
</dbReference>
<dbReference type="SMART" id="SM00045">
    <property type="entry name" value="DAGKa"/>
    <property type="match status" value="1"/>
</dbReference>
<evidence type="ECO:0000259" key="17">
    <source>
        <dbReference type="PROSITE" id="PS50200"/>
    </source>
</evidence>
<dbReference type="GO" id="GO:0007200">
    <property type="term" value="P:phospholipase C-activating G protein-coupled receptor signaling pathway"/>
    <property type="evidence" value="ECO:0007669"/>
    <property type="project" value="InterPro"/>
</dbReference>
<dbReference type="InterPro" id="IPR020454">
    <property type="entry name" value="DAG/PE-bd"/>
</dbReference>
<dbReference type="PROSITE" id="PS50200">
    <property type="entry name" value="RA"/>
    <property type="match status" value="1"/>
</dbReference>